<dbReference type="RefSeq" id="XP_036678660.3">
    <property type="nucleotide sequence ID" value="XM_036822765.3"/>
</dbReference>
<evidence type="ECO:0000313" key="7">
    <source>
        <dbReference type="RefSeq" id="XP_036678660.3"/>
    </source>
</evidence>
<dbReference type="InterPro" id="IPR036186">
    <property type="entry name" value="Serpin_sf"/>
</dbReference>
<dbReference type="InterPro" id="IPR042178">
    <property type="entry name" value="Serpin_sf_1"/>
</dbReference>
<feature type="domain" description="Serpin" evidence="5">
    <location>
        <begin position="20"/>
        <end position="387"/>
    </location>
</feature>
<sequence>MSEVPNPTLSTAAYESSITSGIYHNIATNYADQNVVVSPLLLEATLSLLFLGSDGATAEELQKLLRLKQRFPSNAKMANFYAAELANITGDADTRLKLQNRLILQPAPGSENGIADDFQKISQTYFHATAECVDLGQTEKLRRHINEQILASVGGGSWQEIHVEATPTAKTLLLLAANLQSKWFLPFSAYRTGLYEFHSGSQVKSVPMLFDDDMFVKFAELRDLDARAIELPYEHAEELSMLLILPNQRNGLQELEQQLRNLDLGALQQRMQMEGVQVLLPKFSIDFECSLRQPLKQLGFEEIFAASANFKHLHPSGSLPVVDVLQKLRINLNESGSGQELPRIAADYKPIVISNSSRQKFFRADHPFFFAIRSEKMTYLMGHVVEF</sequence>
<proteinExistence type="inferred from homology"/>
<reference evidence="7" key="1">
    <citation type="submission" date="2025-08" db="UniProtKB">
        <authorList>
            <consortium name="RefSeq"/>
        </authorList>
    </citation>
    <scope>IDENTIFICATION</scope>
</reference>
<dbReference type="Gene3D" id="3.30.497.10">
    <property type="entry name" value="Antithrombin, subunit I, domain 2"/>
    <property type="match status" value="1"/>
</dbReference>
<dbReference type="Proteomes" id="UP001652628">
    <property type="component" value="Chromosome 2L"/>
</dbReference>
<dbReference type="Gene3D" id="2.30.39.10">
    <property type="entry name" value="Alpha-1-antitrypsin, domain 1"/>
    <property type="match status" value="1"/>
</dbReference>
<evidence type="ECO:0000256" key="4">
    <source>
        <dbReference type="RuleBase" id="RU000411"/>
    </source>
</evidence>
<dbReference type="InterPro" id="IPR042185">
    <property type="entry name" value="Serpin_sf_2"/>
</dbReference>
<dbReference type="InterPro" id="IPR023795">
    <property type="entry name" value="Serpin_CS"/>
</dbReference>
<dbReference type="PROSITE" id="PS00284">
    <property type="entry name" value="SERPIN"/>
    <property type="match status" value="1"/>
</dbReference>
<dbReference type="AlphaFoldDB" id="A0AB40AFN9"/>
<evidence type="ECO:0000259" key="5">
    <source>
        <dbReference type="SMART" id="SM00093"/>
    </source>
</evidence>
<dbReference type="InterPro" id="IPR000215">
    <property type="entry name" value="Serpin_fam"/>
</dbReference>
<dbReference type="SMART" id="SM00093">
    <property type="entry name" value="SERPIN"/>
    <property type="match status" value="1"/>
</dbReference>
<dbReference type="GeneID" id="108008022"/>
<protein>
    <submittedName>
        <fullName evidence="7">Serine protease inhibitor 42Dd</fullName>
    </submittedName>
</protein>
<dbReference type="InterPro" id="IPR023796">
    <property type="entry name" value="Serpin_dom"/>
</dbReference>
<dbReference type="PANTHER" id="PTHR11461:SF211">
    <property type="entry name" value="GH10112P-RELATED"/>
    <property type="match status" value="1"/>
</dbReference>
<dbReference type="SUPFAM" id="SSF56574">
    <property type="entry name" value="Serpins"/>
    <property type="match status" value="1"/>
</dbReference>
<dbReference type="GO" id="GO:0004867">
    <property type="term" value="F:serine-type endopeptidase inhibitor activity"/>
    <property type="evidence" value="ECO:0007669"/>
    <property type="project" value="UniProtKB-KW"/>
</dbReference>
<dbReference type="Pfam" id="PF00079">
    <property type="entry name" value="Serpin"/>
    <property type="match status" value="1"/>
</dbReference>
<dbReference type="CDD" id="cd19954">
    <property type="entry name" value="serpin42Dd-like_insects"/>
    <property type="match status" value="1"/>
</dbReference>
<evidence type="ECO:0000313" key="6">
    <source>
        <dbReference type="Proteomes" id="UP001652628"/>
    </source>
</evidence>
<keyword evidence="2 7" id="KW-0646">Protease inhibitor</keyword>
<keyword evidence="3 7" id="KW-0722">Serine protease inhibitor</keyword>
<name>A0AB40AFN9_DROSZ</name>
<evidence type="ECO:0000256" key="1">
    <source>
        <dbReference type="ARBA" id="ARBA00009500"/>
    </source>
</evidence>
<accession>A0AB40AFN9</accession>
<organism evidence="6 7">
    <name type="scientific">Drosophila suzukii</name>
    <name type="common">Spotted-wing drosophila fruit fly</name>
    <dbReference type="NCBI Taxonomy" id="28584"/>
    <lineage>
        <taxon>Eukaryota</taxon>
        <taxon>Metazoa</taxon>
        <taxon>Ecdysozoa</taxon>
        <taxon>Arthropoda</taxon>
        <taxon>Hexapoda</taxon>
        <taxon>Insecta</taxon>
        <taxon>Pterygota</taxon>
        <taxon>Neoptera</taxon>
        <taxon>Endopterygota</taxon>
        <taxon>Diptera</taxon>
        <taxon>Brachycera</taxon>
        <taxon>Muscomorpha</taxon>
        <taxon>Ephydroidea</taxon>
        <taxon>Drosophilidae</taxon>
        <taxon>Drosophila</taxon>
        <taxon>Sophophora</taxon>
    </lineage>
</organism>
<dbReference type="PANTHER" id="PTHR11461">
    <property type="entry name" value="SERINE PROTEASE INHIBITOR, SERPIN"/>
    <property type="match status" value="1"/>
</dbReference>
<dbReference type="GO" id="GO:0005615">
    <property type="term" value="C:extracellular space"/>
    <property type="evidence" value="ECO:0007669"/>
    <property type="project" value="InterPro"/>
</dbReference>
<gene>
    <name evidence="7" type="primary">Spn31A</name>
</gene>
<keyword evidence="6" id="KW-1185">Reference proteome</keyword>
<evidence type="ECO:0000256" key="2">
    <source>
        <dbReference type="ARBA" id="ARBA00022690"/>
    </source>
</evidence>
<evidence type="ECO:0000256" key="3">
    <source>
        <dbReference type="ARBA" id="ARBA00022900"/>
    </source>
</evidence>
<comment type="similarity">
    <text evidence="1 4">Belongs to the serpin family.</text>
</comment>